<protein>
    <recommendedName>
        <fullName evidence="3">Bacteriocin</fullName>
    </recommendedName>
</protein>
<accession>A0ABW5LD98</accession>
<evidence type="ECO:0000313" key="1">
    <source>
        <dbReference type="EMBL" id="MFD2561824.1"/>
    </source>
</evidence>
<comment type="caution">
    <text evidence="1">The sequence shown here is derived from an EMBL/GenBank/DDBJ whole genome shotgun (WGS) entry which is preliminary data.</text>
</comment>
<reference evidence="2" key="1">
    <citation type="journal article" date="2019" name="Int. J. Syst. Evol. Microbiol.">
        <title>The Global Catalogue of Microorganisms (GCM) 10K type strain sequencing project: providing services to taxonomists for standard genome sequencing and annotation.</title>
        <authorList>
            <consortium name="The Broad Institute Genomics Platform"/>
            <consortium name="The Broad Institute Genome Sequencing Center for Infectious Disease"/>
            <person name="Wu L."/>
            <person name="Ma J."/>
        </authorList>
    </citation>
    <scope>NUCLEOTIDE SEQUENCE [LARGE SCALE GENOMIC DNA]</scope>
    <source>
        <strain evidence="2">KCTC 52274</strain>
    </source>
</reference>
<evidence type="ECO:0008006" key="3">
    <source>
        <dbReference type="Google" id="ProtNLM"/>
    </source>
</evidence>
<organism evidence="1 2">
    <name type="scientific">Aquimarina rubra</name>
    <dbReference type="NCBI Taxonomy" id="1920033"/>
    <lineage>
        <taxon>Bacteria</taxon>
        <taxon>Pseudomonadati</taxon>
        <taxon>Bacteroidota</taxon>
        <taxon>Flavobacteriia</taxon>
        <taxon>Flavobacteriales</taxon>
        <taxon>Flavobacteriaceae</taxon>
        <taxon>Aquimarina</taxon>
    </lineage>
</organism>
<evidence type="ECO:0000313" key="2">
    <source>
        <dbReference type="Proteomes" id="UP001597319"/>
    </source>
</evidence>
<name>A0ABW5LD98_9FLAO</name>
<gene>
    <name evidence="1" type="ORF">ACFSR1_04015</name>
</gene>
<proteinExistence type="predicted"/>
<dbReference type="RefSeq" id="WP_378289880.1">
    <property type="nucleotide sequence ID" value="NZ_JBHULE010000004.1"/>
</dbReference>
<dbReference type="EMBL" id="JBHULE010000004">
    <property type="protein sequence ID" value="MFD2561824.1"/>
    <property type="molecule type" value="Genomic_DNA"/>
</dbReference>
<dbReference type="Proteomes" id="UP001597319">
    <property type="component" value="Unassembled WGS sequence"/>
</dbReference>
<sequence length="60" mass="6669">MINKLSNLGETLTREQQKTINGGLLLPCHNNRDCVDLTASYNYQCVSVPSSPFGKLCILR</sequence>
<keyword evidence="2" id="KW-1185">Reference proteome</keyword>